<feature type="transmembrane region" description="Helical" evidence="2">
    <location>
        <begin position="263"/>
        <end position="280"/>
    </location>
</feature>
<organism evidence="3 4">
    <name type="scientific">Aquabacterium commune</name>
    <dbReference type="NCBI Taxonomy" id="70586"/>
    <lineage>
        <taxon>Bacteria</taxon>
        <taxon>Pseudomonadati</taxon>
        <taxon>Pseudomonadota</taxon>
        <taxon>Betaproteobacteria</taxon>
        <taxon>Burkholderiales</taxon>
        <taxon>Aquabacterium</taxon>
    </lineage>
</organism>
<reference evidence="3 4" key="1">
    <citation type="submission" date="2019-03" db="EMBL/GenBank/DDBJ databases">
        <title>Genomic Encyclopedia of Type Strains, Phase IV (KMG-IV): sequencing the most valuable type-strain genomes for metagenomic binning, comparative biology and taxonomic classification.</title>
        <authorList>
            <person name="Goeker M."/>
        </authorList>
    </citation>
    <scope>NUCLEOTIDE SEQUENCE [LARGE SCALE GENOMIC DNA]</scope>
    <source>
        <strain evidence="3 4">DSM 11901</strain>
    </source>
</reference>
<feature type="transmembrane region" description="Helical" evidence="2">
    <location>
        <begin position="77"/>
        <end position="95"/>
    </location>
</feature>
<feature type="transmembrane region" description="Helical" evidence="2">
    <location>
        <begin position="34"/>
        <end position="57"/>
    </location>
</feature>
<feature type="transmembrane region" description="Helical" evidence="2">
    <location>
        <begin position="392"/>
        <end position="412"/>
    </location>
</feature>
<dbReference type="PANTHER" id="PTHR11328:SF24">
    <property type="entry name" value="MAJOR FACILITATOR SUPERFAMILY (MFS) PROFILE DOMAIN-CONTAINING PROTEIN"/>
    <property type="match status" value="1"/>
</dbReference>
<feature type="transmembrane region" description="Helical" evidence="2">
    <location>
        <begin position="172"/>
        <end position="191"/>
    </location>
</feature>
<dbReference type="InterPro" id="IPR036259">
    <property type="entry name" value="MFS_trans_sf"/>
</dbReference>
<dbReference type="AlphaFoldDB" id="A0A4R6R5P2"/>
<feature type="transmembrane region" description="Helical" evidence="2">
    <location>
        <begin position="366"/>
        <end position="386"/>
    </location>
</feature>
<dbReference type="EMBL" id="SNXW01000008">
    <property type="protein sequence ID" value="TDP81261.1"/>
    <property type="molecule type" value="Genomic_DNA"/>
</dbReference>
<gene>
    <name evidence="3" type="ORF">EV672_10846</name>
</gene>
<evidence type="ECO:0000313" key="4">
    <source>
        <dbReference type="Proteomes" id="UP000294593"/>
    </source>
</evidence>
<dbReference type="RefSeq" id="WP_133610165.1">
    <property type="nucleotide sequence ID" value="NZ_SNXW01000008.1"/>
</dbReference>
<dbReference type="PANTHER" id="PTHR11328">
    <property type="entry name" value="MAJOR FACILITATOR SUPERFAMILY DOMAIN-CONTAINING PROTEIN"/>
    <property type="match status" value="1"/>
</dbReference>
<keyword evidence="2" id="KW-0472">Membrane</keyword>
<comment type="similarity">
    <text evidence="1">Belongs to the sodium:galactoside symporter (TC 2.A.2) family.</text>
</comment>
<dbReference type="Gene3D" id="1.20.1250.20">
    <property type="entry name" value="MFS general substrate transporter like domains"/>
    <property type="match status" value="1"/>
</dbReference>
<feature type="transmembrane region" description="Helical" evidence="2">
    <location>
        <begin position="7"/>
        <end position="28"/>
    </location>
</feature>
<dbReference type="GO" id="GO:0008643">
    <property type="term" value="P:carbohydrate transport"/>
    <property type="evidence" value="ECO:0007669"/>
    <property type="project" value="InterPro"/>
</dbReference>
<evidence type="ECO:0000256" key="1">
    <source>
        <dbReference type="ARBA" id="ARBA00009617"/>
    </source>
</evidence>
<feature type="transmembrane region" description="Helical" evidence="2">
    <location>
        <begin position="107"/>
        <end position="127"/>
    </location>
</feature>
<dbReference type="Pfam" id="PF13347">
    <property type="entry name" value="MFS_2"/>
    <property type="match status" value="1"/>
</dbReference>
<dbReference type="Proteomes" id="UP000294593">
    <property type="component" value="Unassembled WGS sequence"/>
</dbReference>
<keyword evidence="2" id="KW-0812">Transmembrane</keyword>
<dbReference type="GO" id="GO:0015293">
    <property type="term" value="F:symporter activity"/>
    <property type="evidence" value="ECO:0007669"/>
    <property type="project" value="InterPro"/>
</dbReference>
<dbReference type="SUPFAM" id="SSF103473">
    <property type="entry name" value="MFS general substrate transporter"/>
    <property type="match status" value="1"/>
</dbReference>
<keyword evidence="4" id="KW-1185">Reference proteome</keyword>
<feature type="transmembrane region" description="Helical" evidence="2">
    <location>
        <begin position="148"/>
        <end position="166"/>
    </location>
</feature>
<proteinExistence type="inferred from homology"/>
<accession>A0A4R6R5P2</accession>
<feature type="transmembrane region" description="Helical" evidence="2">
    <location>
        <begin position="229"/>
        <end position="251"/>
    </location>
</feature>
<feature type="transmembrane region" description="Helical" evidence="2">
    <location>
        <begin position="292"/>
        <end position="309"/>
    </location>
</feature>
<feature type="transmembrane region" description="Helical" evidence="2">
    <location>
        <begin position="315"/>
        <end position="334"/>
    </location>
</feature>
<dbReference type="GO" id="GO:0005886">
    <property type="term" value="C:plasma membrane"/>
    <property type="evidence" value="ECO:0007669"/>
    <property type="project" value="TreeGrafter"/>
</dbReference>
<keyword evidence="2" id="KW-1133">Transmembrane helix</keyword>
<dbReference type="InterPro" id="IPR039672">
    <property type="entry name" value="MFS_2"/>
</dbReference>
<evidence type="ECO:0000256" key="2">
    <source>
        <dbReference type="SAM" id="Phobius"/>
    </source>
</evidence>
<dbReference type="OrthoDB" id="181905at2"/>
<name>A0A4R6R5P2_9BURK</name>
<sequence length="426" mass="44458">MSGARSNALYGLLGLPLAFVAMPLYVVLPAHYGQTLGVSLGALGAVLLLTRLADALIDPLLGRWVDHLLAHAGQRRLAVLAAAVVLALGFVALFFPPMAWAPMRHQGALLAWCAFTLVITFLAYSLLSVAHLAWGTRLGGDVGQRARLVAWREGFGLFGVLAANVLATQAGLAWTSAVLATTLLLGVWALLRGPAPAGTTAAAAAAATALGPARVPLGLPWRGSGFRRLMALFLVNGVASAIPATLVLFFIQDRLKAMDAAPLFLGLYFLMAALSVPWWVRCIARIGAMRSWALGMGMALASFAGVLWLGEGDRAAYIAICLAGGWALGADLTAPGTLLTGVVQRAGHAGQAEGAYAGWWQWATKLNLALAAGLALPTLQALGYHPGAQDPGALMALTLAYGGLPCVFKLVAMGACWRWRHHPALA</sequence>
<comment type="caution">
    <text evidence="3">The sequence shown here is derived from an EMBL/GenBank/DDBJ whole genome shotgun (WGS) entry which is preliminary data.</text>
</comment>
<protein>
    <submittedName>
        <fullName evidence="3">Na+/melibiose symporter-like transporter</fullName>
    </submittedName>
</protein>
<evidence type="ECO:0000313" key="3">
    <source>
        <dbReference type="EMBL" id="TDP81261.1"/>
    </source>
</evidence>